<dbReference type="InterPro" id="IPR029056">
    <property type="entry name" value="Ribokinase-like"/>
</dbReference>
<accession>A0A2H0QWB2</accession>
<dbReference type="InterPro" id="IPR011611">
    <property type="entry name" value="PfkB_dom"/>
</dbReference>
<dbReference type="GO" id="GO:0005829">
    <property type="term" value="C:cytosol"/>
    <property type="evidence" value="ECO:0007669"/>
    <property type="project" value="TreeGrafter"/>
</dbReference>
<feature type="domain" description="Carbohydrate kinase PfkB" evidence="3">
    <location>
        <begin position="56"/>
        <end position="309"/>
    </location>
</feature>
<dbReference type="PANTHER" id="PTHR10584:SF166">
    <property type="entry name" value="RIBOKINASE"/>
    <property type="match status" value="1"/>
</dbReference>
<name>A0A2H0QWB2_9BACT</name>
<dbReference type="EMBL" id="PCXL01000011">
    <property type="protein sequence ID" value="PIR38276.1"/>
    <property type="molecule type" value="Genomic_DNA"/>
</dbReference>
<dbReference type="Proteomes" id="UP000231333">
    <property type="component" value="Unassembled WGS sequence"/>
</dbReference>
<keyword evidence="1" id="KW-0808">Transferase</keyword>
<dbReference type="Gene3D" id="3.40.1190.20">
    <property type="match status" value="1"/>
</dbReference>
<protein>
    <recommendedName>
        <fullName evidence="3">Carbohydrate kinase PfkB domain-containing protein</fullName>
    </recommendedName>
</protein>
<comment type="caution">
    <text evidence="4">The sequence shown here is derived from an EMBL/GenBank/DDBJ whole genome shotgun (WGS) entry which is preliminary data.</text>
</comment>
<evidence type="ECO:0000256" key="1">
    <source>
        <dbReference type="ARBA" id="ARBA00022679"/>
    </source>
</evidence>
<evidence type="ECO:0000313" key="4">
    <source>
        <dbReference type="EMBL" id="PIR38276.1"/>
    </source>
</evidence>
<dbReference type="PANTHER" id="PTHR10584">
    <property type="entry name" value="SUGAR KINASE"/>
    <property type="match status" value="1"/>
</dbReference>
<dbReference type="Pfam" id="PF00294">
    <property type="entry name" value="PfkB"/>
    <property type="match status" value="1"/>
</dbReference>
<dbReference type="AlphaFoldDB" id="A0A2H0QWB2"/>
<gene>
    <name evidence="4" type="ORF">COV34_01550</name>
</gene>
<evidence type="ECO:0000256" key="2">
    <source>
        <dbReference type="ARBA" id="ARBA00022777"/>
    </source>
</evidence>
<keyword evidence="2" id="KW-0418">Kinase</keyword>
<dbReference type="GO" id="GO:0016301">
    <property type="term" value="F:kinase activity"/>
    <property type="evidence" value="ECO:0007669"/>
    <property type="project" value="UniProtKB-KW"/>
</dbReference>
<reference evidence="4 5" key="1">
    <citation type="submission" date="2017-09" db="EMBL/GenBank/DDBJ databases">
        <title>Depth-based differentiation of microbial function through sediment-hosted aquifers and enrichment of novel symbionts in the deep terrestrial subsurface.</title>
        <authorList>
            <person name="Probst A.J."/>
            <person name="Ladd B."/>
            <person name="Jarett J.K."/>
            <person name="Geller-Mcgrath D.E."/>
            <person name="Sieber C.M."/>
            <person name="Emerson J.B."/>
            <person name="Anantharaman K."/>
            <person name="Thomas B.C."/>
            <person name="Malmstrom R."/>
            <person name="Stieglmeier M."/>
            <person name="Klingl A."/>
            <person name="Woyke T."/>
            <person name="Ryan C.M."/>
            <person name="Banfield J.F."/>
        </authorList>
    </citation>
    <scope>NUCLEOTIDE SEQUENCE [LARGE SCALE GENOMIC DNA]</scope>
    <source>
        <strain evidence="4">CG10_big_fil_rev_8_21_14_0_10_42_12</strain>
    </source>
</reference>
<organism evidence="4 5">
    <name type="scientific">Candidatus Zambryskibacteria bacterium CG10_big_fil_rev_8_21_14_0_10_42_12</name>
    <dbReference type="NCBI Taxonomy" id="1975115"/>
    <lineage>
        <taxon>Bacteria</taxon>
        <taxon>Candidatus Zambryskiibacteriota</taxon>
    </lineage>
</organism>
<proteinExistence type="predicted"/>
<dbReference type="SUPFAM" id="SSF53613">
    <property type="entry name" value="Ribokinase-like"/>
    <property type="match status" value="1"/>
</dbReference>
<evidence type="ECO:0000259" key="3">
    <source>
        <dbReference type="Pfam" id="PF00294"/>
    </source>
</evidence>
<sequence>MAHIDFLGIGDIVTDAFIELQDATVNCDISKENCQICMRFGDKIPYKDVTVVPAVGNSPNAAVSAHRLGLNSAILTEIGDDRTGDECLEALKKEGVGTDYVNVHTGEKTNYHYVLSYEAERTILIKHTEFAYKLPNFSENPRWVYLSSLGENSLSYQKEIASWIKANPDIKLAFQPGTFQIKMSDELSELYEIAEISFCNKEEAKRILHKSPESSDDIKTLIADMHKKGPRIVVITDGPEGAYASDGATVWHMPMYPDIAPPVDRTGAGDSFSSTFTCALALGMSIPEALSWGPINSMSVVQYMGAQKGLLSREKLEEYLAKAPEDYKPKEI</sequence>
<evidence type="ECO:0000313" key="5">
    <source>
        <dbReference type="Proteomes" id="UP000231333"/>
    </source>
</evidence>